<organism evidence="2 3">
    <name type="scientific">Phialemonium atrogriseum</name>
    <dbReference type="NCBI Taxonomy" id="1093897"/>
    <lineage>
        <taxon>Eukaryota</taxon>
        <taxon>Fungi</taxon>
        <taxon>Dikarya</taxon>
        <taxon>Ascomycota</taxon>
        <taxon>Pezizomycotina</taxon>
        <taxon>Sordariomycetes</taxon>
        <taxon>Sordariomycetidae</taxon>
        <taxon>Cephalothecales</taxon>
        <taxon>Cephalothecaceae</taxon>
        <taxon>Phialemonium</taxon>
    </lineage>
</organism>
<dbReference type="PANTHER" id="PTHR48079">
    <property type="entry name" value="PROTEIN YEEZ"/>
    <property type="match status" value="1"/>
</dbReference>
<dbReference type="RefSeq" id="XP_060285242.1">
    <property type="nucleotide sequence ID" value="XM_060430503.1"/>
</dbReference>
<dbReference type="Proteomes" id="UP001244011">
    <property type="component" value="Unassembled WGS sequence"/>
</dbReference>
<evidence type="ECO:0000313" key="3">
    <source>
        <dbReference type="Proteomes" id="UP001244011"/>
    </source>
</evidence>
<reference evidence="2" key="1">
    <citation type="submission" date="2023-06" db="EMBL/GenBank/DDBJ databases">
        <title>Genome-scale phylogeny and comparative genomics of the fungal order Sordariales.</title>
        <authorList>
            <consortium name="Lawrence Berkeley National Laboratory"/>
            <person name="Hensen N."/>
            <person name="Bonometti L."/>
            <person name="Westerberg I."/>
            <person name="Brannstrom I.O."/>
            <person name="Guillou S."/>
            <person name="Cros-Aarteil S."/>
            <person name="Calhoun S."/>
            <person name="Haridas S."/>
            <person name="Kuo A."/>
            <person name="Mondo S."/>
            <person name="Pangilinan J."/>
            <person name="Riley R."/>
            <person name="Labutti K."/>
            <person name="Andreopoulos B."/>
            <person name="Lipzen A."/>
            <person name="Chen C."/>
            <person name="Yanf M."/>
            <person name="Daum C."/>
            <person name="Ng V."/>
            <person name="Clum A."/>
            <person name="Steindorff A."/>
            <person name="Ohm R."/>
            <person name="Martin F."/>
            <person name="Silar P."/>
            <person name="Natvig D."/>
            <person name="Lalanne C."/>
            <person name="Gautier V."/>
            <person name="Ament-Velasquez S.L."/>
            <person name="Kruys A."/>
            <person name="Hutchinson M.I."/>
            <person name="Powell A.J."/>
            <person name="Barry K."/>
            <person name="Miller A.N."/>
            <person name="Grigoriev I.V."/>
            <person name="Debuchy R."/>
            <person name="Gladieux P."/>
            <person name="Thoren M.H."/>
            <person name="Johannesson H."/>
        </authorList>
    </citation>
    <scope>NUCLEOTIDE SEQUENCE</scope>
    <source>
        <strain evidence="2">8032-3</strain>
    </source>
</reference>
<dbReference type="PANTHER" id="PTHR48079:SF6">
    <property type="entry name" value="NAD(P)-BINDING DOMAIN-CONTAINING PROTEIN-RELATED"/>
    <property type="match status" value="1"/>
</dbReference>
<dbReference type="AlphaFoldDB" id="A0AAJ0C2N6"/>
<name>A0AAJ0C2N6_9PEZI</name>
<proteinExistence type="predicted"/>
<evidence type="ECO:0000313" key="2">
    <source>
        <dbReference type="EMBL" id="KAK1769029.1"/>
    </source>
</evidence>
<keyword evidence="3" id="KW-1185">Reference proteome</keyword>
<dbReference type="InterPro" id="IPR036291">
    <property type="entry name" value="NAD(P)-bd_dom_sf"/>
</dbReference>
<dbReference type="Pfam" id="PF01370">
    <property type="entry name" value="Epimerase"/>
    <property type="match status" value="1"/>
</dbReference>
<dbReference type="EMBL" id="MU839003">
    <property type="protein sequence ID" value="KAK1769029.1"/>
    <property type="molecule type" value="Genomic_DNA"/>
</dbReference>
<accession>A0AAJ0C2N6</accession>
<feature type="domain" description="NAD-dependent epimerase/dehydratase" evidence="1">
    <location>
        <begin position="3"/>
        <end position="208"/>
    </location>
</feature>
<comment type="caution">
    <text evidence="2">The sequence shown here is derived from an EMBL/GenBank/DDBJ whole genome shotgun (WGS) entry which is preliminary data.</text>
</comment>
<dbReference type="GO" id="GO:0004029">
    <property type="term" value="F:aldehyde dehydrogenase (NAD+) activity"/>
    <property type="evidence" value="ECO:0007669"/>
    <property type="project" value="TreeGrafter"/>
</dbReference>
<dbReference type="InterPro" id="IPR001509">
    <property type="entry name" value="Epimerase_deHydtase"/>
</dbReference>
<dbReference type="GO" id="GO:0005737">
    <property type="term" value="C:cytoplasm"/>
    <property type="evidence" value="ECO:0007669"/>
    <property type="project" value="TreeGrafter"/>
</dbReference>
<evidence type="ECO:0000259" key="1">
    <source>
        <dbReference type="Pfam" id="PF01370"/>
    </source>
</evidence>
<dbReference type="GeneID" id="85313690"/>
<dbReference type="SUPFAM" id="SSF51735">
    <property type="entry name" value="NAD(P)-binding Rossmann-fold domains"/>
    <property type="match status" value="1"/>
</dbReference>
<gene>
    <name evidence="2" type="ORF">QBC33DRAFT_567993</name>
</gene>
<dbReference type="Gene3D" id="3.40.50.720">
    <property type="entry name" value="NAD(P)-binding Rossmann-like Domain"/>
    <property type="match status" value="1"/>
</dbReference>
<sequence>MKILVLGGTQFVGRAAVAEAVSRGHEVTTLNRGTRAPEEGVTALVGDRLAPDGLRALEGRAFDTVIDTWPRDAAAVETAVDALRGRIGQFIYVSSISVYLPDDDPHFTEDSPVLDPDTSDFRYGADKRRGELAAQASGVPTVIARPGLILGPHEGAKGRIPWWLNRMLRGGPTLAPGPPDSPLQFIDPRDLARFLVDAAEARGGGVYNTLSRPGHSTMRELLETCSAVTGGRAELRWVDPETVLAKGILPWTEMPVWMPPGKKHGYCFNVDVTKAFEAGLRVRPAMETIVDTWEWLRGMDESSESSTYGLGDLGLDPEKEMAALE</sequence>
<protein>
    <submittedName>
        <fullName evidence="2">Reductase</fullName>
    </submittedName>
</protein>
<dbReference type="InterPro" id="IPR051783">
    <property type="entry name" value="NAD(P)-dependent_oxidoreduct"/>
</dbReference>